<evidence type="ECO:0000259" key="3">
    <source>
        <dbReference type="Pfam" id="PF14303"/>
    </source>
</evidence>
<feature type="region of interest" description="Disordered" evidence="2">
    <location>
        <begin position="362"/>
        <end position="399"/>
    </location>
</feature>
<feature type="compositionally biased region" description="Polar residues" evidence="2">
    <location>
        <begin position="746"/>
        <end position="756"/>
    </location>
</feature>
<feature type="compositionally biased region" description="Basic and acidic residues" evidence="2">
    <location>
        <begin position="758"/>
        <end position="769"/>
    </location>
</feature>
<feature type="compositionally biased region" description="Polar residues" evidence="2">
    <location>
        <begin position="555"/>
        <end position="572"/>
    </location>
</feature>
<dbReference type="PANTHER" id="PTHR45125">
    <property type="entry name" value="F21J9.4-RELATED"/>
    <property type="match status" value="1"/>
</dbReference>
<feature type="compositionally biased region" description="Low complexity" evidence="2">
    <location>
        <begin position="87"/>
        <end position="100"/>
    </location>
</feature>
<dbReference type="Proteomes" id="UP000823388">
    <property type="component" value="Chromosome 7K"/>
</dbReference>
<feature type="region of interest" description="Disordered" evidence="2">
    <location>
        <begin position="159"/>
        <end position="203"/>
    </location>
</feature>
<keyword evidence="5" id="KW-1185">Reference proteome</keyword>
<feature type="compositionally biased region" description="Polar residues" evidence="2">
    <location>
        <begin position="113"/>
        <end position="129"/>
    </location>
</feature>
<feature type="compositionally biased region" description="Low complexity" evidence="2">
    <location>
        <begin position="776"/>
        <end position="789"/>
    </location>
</feature>
<keyword evidence="1" id="KW-0175">Coiled coil</keyword>
<feature type="region of interest" description="Disordered" evidence="2">
    <location>
        <begin position="1"/>
        <end position="129"/>
    </location>
</feature>
<dbReference type="OrthoDB" id="671662at2759"/>
<evidence type="ECO:0000313" key="5">
    <source>
        <dbReference type="Proteomes" id="UP000823388"/>
    </source>
</evidence>
<feature type="region of interest" description="Disordered" evidence="2">
    <location>
        <begin position="555"/>
        <end position="593"/>
    </location>
</feature>
<dbReference type="PANTHER" id="PTHR45125:SF3">
    <property type="entry name" value="NO-APICAL-MERISTEM-ASSOCIATED CARBOXY-TERMINAL DOMAIN PROTEIN"/>
    <property type="match status" value="1"/>
</dbReference>
<dbReference type="EMBL" id="CM029049">
    <property type="protein sequence ID" value="KAG2572795.1"/>
    <property type="molecule type" value="Genomic_DNA"/>
</dbReference>
<dbReference type="AlphaFoldDB" id="A0A8T0QH25"/>
<proteinExistence type="predicted"/>
<name>A0A8T0QH25_PANVG</name>
<feature type="domain" description="No apical meristem-associated C-terminal" evidence="3">
    <location>
        <begin position="319"/>
        <end position="401"/>
    </location>
</feature>
<gene>
    <name evidence="4" type="ORF">PVAP13_7KG201800</name>
</gene>
<feature type="domain" description="No apical meristem-associated C-terminal" evidence="3">
    <location>
        <begin position="707"/>
        <end position="887"/>
    </location>
</feature>
<protein>
    <recommendedName>
        <fullName evidence="3">No apical meristem-associated C-terminal domain-containing protein</fullName>
    </recommendedName>
</protein>
<feature type="compositionally biased region" description="Basic and acidic residues" evidence="2">
    <location>
        <begin position="192"/>
        <end position="203"/>
    </location>
</feature>
<sequence>MSATSPAPPSSARRRERPGPSSARLRTATVRGGSGAGQEGHPGEAVLPLDPGASDVGEPRRRPDPAASVAERFRAKRRRRGSPVPIEAATSESEESSTARSSRRLAQLRMEPKQSNVGDGSQDPSPGGNNFPYTWIPYMYGYQGPPSWFPQGLPQLPPNASMMHPSSSGPQVFHPAENANASAQNDEEDAEERPVSEAPTGKEKRAKVVSRIKLSNFSPDEDVNIVKSWLEISCDPITSTGQKKDSMWLRILERYNLRRGSYPERSVRSLQSRWDIIKAQVVKFSSFYADVNRENPSGMSDADKTTHAASIFAGVLKHNFGYLHCWEIMKDEPKWQDRKARAFAKSAGCDGSGEDTINLVNDNYSPTGSAENANASAQNYEEDAEERPVSAAPTGKEKRTKVVSRTKLSNFIPEEDVNIVKSWLEIRCDPIISTGQKKDRMWLRILERYNFRRGSCPERSVRSLQCRWDTIKAQVGEFSSFYVDVNRENPTGMSDADKTTHAASNFAGVLKRNFGYLHCWEIMKDEPEWQDRKARAFAKSAGGDGFGEDTINLVNDNSSPIGSAENANASAQNDEEDAEERPVSAASTGKEKRTKVVSRTKLSNFIPEEDVNIVKSWLEISCDPITSTGQKKDGMWLRILERYNLRRGSCPERIVRSLQSRWDTIKAQVGKFSSFYADVNRENPSGMSDADKTTHAASIFAGVLKHNFGYLHCWEIMKDEPKWQDRKARAFAKSAGGDGFGEDTINLVNDNSSPTGSAEKRPMGRDSSKAAKKKANSSAGSASSSEYASRMQDLSSQKISILQEESVRKNDHFQQLACIDEKRFEAMRSYNQSLLLIEQEKIQLMREKHDMDKVEKEKKEDERILGIDLDACTSAQRVYYETLQEEILEKIAARRRKRRGP</sequence>
<feature type="compositionally biased region" description="Polar residues" evidence="2">
    <location>
        <begin position="362"/>
        <end position="379"/>
    </location>
</feature>
<feature type="domain" description="No apical meristem-associated C-terminal" evidence="3">
    <location>
        <begin position="512"/>
        <end position="595"/>
    </location>
</feature>
<evidence type="ECO:0000256" key="1">
    <source>
        <dbReference type="SAM" id="Coils"/>
    </source>
</evidence>
<feature type="coiled-coil region" evidence="1">
    <location>
        <begin position="837"/>
        <end position="864"/>
    </location>
</feature>
<evidence type="ECO:0000256" key="2">
    <source>
        <dbReference type="SAM" id="MobiDB-lite"/>
    </source>
</evidence>
<reference evidence="4" key="1">
    <citation type="submission" date="2020-05" db="EMBL/GenBank/DDBJ databases">
        <title>WGS assembly of Panicum virgatum.</title>
        <authorList>
            <person name="Lovell J.T."/>
            <person name="Jenkins J."/>
            <person name="Shu S."/>
            <person name="Juenger T.E."/>
            <person name="Schmutz J."/>
        </authorList>
    </citation>
    <scope>NUCLEOTIDE SEQUENCE</scope>
    <source>
        <strain evidence="4">AP13</strain>
    </source>
</reference>
<accession>A0A8T0QH25</accession>
<comment type="caution">
    <text evidence="4">The sequence shown here is derived from an EMBL/GenBank/DDBJ whole genome shotgun (WGS) entry which is preliminary data.</text>
</comment>
<evidence type="ECO:0000313" key="4">
    <source>
        <dbReference type="EMBL" id="KAG2572795.1"/>
    </source>
</evidence>
<feature type="region of interest" description="Disordered" evidence="2">
    <location>
        <begin position="742"/>
        <end position="789"/>
    </location>
</feature>
<organism evidence="4 5">
    <name type="scientific">Panicum virgatum</name>
    <name type="common">Blackwell switchgrass</name>
    <dbReference type="NCBI Taxonomy" id="38727"/>
    <lineage>
        <taxon>Eukaryota</taxon>
        <taxon>Viridiplantae</taxon>
        <taxon>Streptophyta</taxon>
        <taxon>Embryophyta</taxon>
        <taxon>Tracheophyta</taxon>
        <taxon>Spermatophyta</taxon>
        <taxon>Magnoliopsida</taxon>
        <taxon>Liliopsida</taxon>
        <taxon>Poales</taxon>
        <taxon>Poaceae</taxon>
        <taxon>PACMAD clade</taxon>
        <taxon>Panicoideae</taxon>
        <taxon>Panicodae</taxon>
        <taxon>Paniceae</taxon>
        <taxon>Panicinae</taxon>
        <taxon>Panicum</taxon>
        <taxon>Panicum sect. Hiantes</taxon>
    </lineage>
</organism>
<dbReference type="Pfam" id="PF14303">
    <property type="entry name" value="NAM-associated"/>
    <property type="match status" value="3"/>
</dbReference>
<dbReference type="InterPro" id="IPR029466">
    <property type="entry name" value="NAM-associated_C"/>
</dbReference>